<feature type="region of interest" description="Disordered" evidence="1">
    <location>
        <begin position="567"/>
        <end position="593"/>
    </location>
</feature>
<reference evidence="4" key="2">
    <citation type="submission" date="2015-01" db="EMBL/GenBank/DDBJ databases">
        <title>Evolutionary Origins and Diversification of the Mycorrhizal Mutualists.</title>
        <authorList>
            <consortium name="DOE Joint Genome Institute"/>
            <consortium name="Mycorrhizal Genomics Consortium"/>
            <person name="Kohler A."/>
            <person name="Kuo A."/>
            <person name="Nagy L.G."/>
            <person name="Floudas D."/>
            <person name="Copeland A."/>
            <person name="Barry K.W."/>
            <person name="Cichocki N."/>
            <person name="Veneault-Fourrey C."/>
            <person name="LaButti K."/>
            <person name="Lindquist E.A."/>
            <person name="Lipzen A."/>
            <person name="Lundell T."/>
            <person name="Morin E."/>
            <person name="Murat C."/>
            <person name="Riley R."/>
            <person name="Ohm R."/>
            <person name="Sun H."/>
            <person name="Tunlid A."/>
            <person name="Henrissat B."/>
            <person name="Grigoriev I.V."/>
            <person name="Hibbett D.S."/>
            <person name="Martin F."/>
        </authorList>
    </citation>
    <scope>NUCLEOTIDE SEQUENCE [LARGE SCALE GENOMIC DNA]</scope>
    <source>
        <strain evidence="4">F 1598</strain>
    </source>
</reference>
<feature type="region of interest" description="Disordered" evidence="1">
    <location>
        <begin position="631"/>
        <end position="665"/>
    </location>
</feature>
<dbReference type="STRING" id="765440.A0A0C3C131"/>
<feature type="region of interest" description="Disordered" evidence="1">
    <location>
        <begin position="442"/>
        <end position="465"/>
    </location>
</feature>
<dbReference type="HOGENOM" id="CLU_330406_0_0_1"/>
<accession>A0A0C3C131</accession>
<gene>
    <name evidence="3" type="ORF">PILCRDRAFT_439222</name>
</gene>
<feature type="compositionally biased region" description="Basic and acidic residues" evidence="1">
    <location>
        <begin position="379"/>
        <end position="427"/>
    </location>
</feature>
<feature type="region of interest" description="Disordered" evidence="1">
    <location>
        <begin position="846"/>
        <end position="931"/>
    </location>
</feature>
<evidence type="ECO:0000256" key="2">
    <source>
        <dbReference type="SAM" id="Phobius"/>
    </source>
</evidence>
<feature type="compositionally biased region" description="Polar residues" evidence="1">
    <location>
        <begin position="364"/>
        <end position="378"/>
    </location>
</feature>
<protein>
    <submittedName>
        <fullName evidence="3">Uncharacterized protein</fullName>
    </submittedName>
</protein>
<dbReference type="InParanoid" id="A0A0C3C131"/>
<dbReference type="OrthoDB" id="2548929at2759"/>
<dbReference type="EMBL" id="KN832991">
    <property type="protein sequence ID" value="KIM83287.1"/>
    <property type="molecule type" value="Genomic_DNA"/>
</dbReference>
<dbReference type="Proteomes" id="UP000054166">
    <property type="component" value="Unassembled WGS sequence"/>
</dbReference>
<keyword evidence="2" id="KW-1133">Transmembrane helix</keyword>
<proteinExistence type="predicted"/>
<feature type="transmembrane region" description="Helical" evidence="2">
    <location>
        <begin position="33"/>
        <end position="50"/>
    </location>
</feature>
<organism evidence="3 4">
    <name type="scientific">Piloderma croceum (strain F 1598)</name>
    <dbReference type="NCBI Taxonomy" id="765440"/>
    <lineage>
        <taxon>Eukaryota</taxon>
        <taxon>Fungi</taxon>
        <taxon>Dikarya</taxon>
        <taxon>Basidiomycota</taxon>
        <taxon>Agaricomycotina</taxon>
        <taxon>Agaricomycetes</taxon>
        <taxon>Agaricomycetidae</taxon>
        <taxon>Atheliales</taxon>
        <taxon>Atheliaceae</taxon>
        <taxon>Piloderma</taxon>
    </lineage>
</organism>
<keyword evidence="4" id="KW-1185">Reference proteome</keyword>
<feature type="compositionally biased region" description="Pro residues" evidence="1">
    <location>
        <begin position="255"/>
        <end position="267"/>
    </location>
</feature>
<feature type="region of interest" description="Disordered" evidence="1">
    <location>
        <begin position="230"/>
        <end position="320"/>
    </location>
</feature>
<name>A0A0C3C131_PILCF</name>
<feature type="compositionally biased region" description="Polar residues" evidence="1">
    <location>
        <begin position="631"/>
        <end position="640"/>
    </location>
</feature>
<evidence type="ECO:0000313" key="3">
    <source>
        <dbReference type="EMBL" id="KIM83287.1"/>
    </source>
</evidence>
<feature type="compositionally biased region" description="Polar residues" evidence="1">
    <location>
        <begin position="295"/>
        <end position="320"/>
    </location>
</feature>
<sequence>MTFSFAGLGIMSIQRSIAHWSDIIHGKGEIRSIFFALLLFVVVLVLAYLTNPSENSFRTFLTEQSFRQHLSRLDYTNEDEHCDPEDARDAYSLIRKGRLYRKPCTSTGNGNGNNNNDHPFHFANRASVSLRTPKHVFHSFGVCTIAAVVPFPTGSGAGHGIDQDTSTILDSWFIGAFGRWWRGGVLEAWYRDVVHRAKDEEGWSSGILGFKALDKLGDYNGFPFSKTNLQHRLPVRGSPPKLRNRERSLSRRLGGPPPRSSTPPPLPKSASLPLHATRLPSSSSSTLDHRHAQVDNRSTNTPQSQSHPQRSISPTPLSSLATPVLSRTSSALLDQSPIIAEVLRQISSSKTTVHELRTQLNEFQSAASESHASLQSEVDSYRERRRQEEAARVELKAKTKTLEDSKRHAESHKRDAEKRLKAAQSARDECTQRMAHLDSEITRLEQRSVDDQASTEQSKVDTAKAEQEISDALERKKQEIKVAEEVIAALGVRAKELEERLVGERERLRLVREQAEIRKQDQSFFPLHVVNPDNAAVWSPIAFGPSPGDAALAEYLDGYKDHDADVIGNNGNGNGNAESESRDISRSPRPARLSLGGISNFSGQCSDTSHASLRSKGYSIFDDDIASLQSQSQAHTTNFSPFEDTDAPSHKHHGSVLPPTSSGLMPTGLMDTRSESLSRSFQSENDAYLDKDWRGLRGLHSQAVDNQVRQPVHMRSDSMNMQRATMPAPNRTRSDPAAIAQEEDHIEVDRAERRRWFSSPLRERPKKGLNPDAKVFRFTKPPTEFGVIGGNGAATAPPSHPGNLTFDALNPNGLASHVMTATSSNTSSLLRAFAPSPAEREVLQRALGGSTNPSLERLPSLSRVGSIPSSPSHVHAVVTGHSRPTSSHLERGEVGKNLPSWLQSLPRIGKPNFSPWEDDEPASNGGNGAGH</sequence>
<reference evidence="3 4" key="1">
    <citation type="submission" date="2014-04" db="EMBL/GenBank/DDBJ databases">
        <authorList>
            <consortium name="DOE Joint Genome Institute"/>
            <person name="Kuo A."/>
            <person name="Tarkka M."/>
            <person name="Buscot F."/>
            <person name="Kohler A."/>
            <person name="Nagy L.G."/>
            <person name="Floudas D."/>
            <person name="Copeland A."/>
            <person name="Barry K.W."/>
            <person name="Cichocki N."/>
            <person name="Veneault-Fourrey C."/>
            <person name="LaButti K."/>
            <person name="Lindquist E.A."/>
            <person name="Lipzen A."/>
            <person name="Lundell T."/>
            <person name="Morin E."/>
            <person name="Murat C."/>
            <person name="Sun H."/>
            <person name="Tunlid A."/>
            <person name="Henrissat B."/>
            <person name="Grigoriev I.V."/>
            <person name="Hibbett D.S."/>
            <person name="Martin F."/>
            <person name="Nordberg H.P."/>
            <person name="Cantor M.N."/>
            <person name="Hua S.X."/>
        </authorList>
    </citation>
    <scope>NUCLEOTIDE SEQUENCE [LARGE SCALE GENOMIC DNA]</scope>
    <source>
        <strain evidence="3 4">F 1598</strain>
    </source>
</reference>
<keyword evidence="2" id="KW-0472">Membrane</keyword>
<dbReference type="AlphaFoldDB" id="A0A0C3C131"/>
<feature type="region of interest" description="Disordered" evidence="1">
    <location>
        <begin position="364"/>
        <end position="427"/>
    </location>
</feature>
<evidence type="ECO:0000313" key="4">
    <source>
        <dbReference type="Proteomes" id="UP000054166"/>
    </source>
</evidence>
<keyword evidence="2" id="KW-0812">Transmembrane</keyword>
<evidence type="ECO:0000256" key="1">
    <source>
        <dbReference type="SAM" id="MobiDB-lite"/>
    </source>
</evidence>